<keyword evidence="3" id="KW-0963">Cytoplasm</keyword>
<dbReference type="SMART" id="SM00316">
    <property type="entry name" value="S1"/>
    <property type="match status" value="1"/>
</dbReference>
<sequence length="582" mass="68499">MKKKINHKTIKNYSLKIGKFFIKKNIGYVIPYNKTLKNIIFIHKKFYLGAISGQIVLVSTTYSAKEYKTNGKIIKILGNSITTEIETKAIILSNKIPYKWPKKILTETKKIPQYIKKSEFKKRKDLRKIPFITIDNENAQDLDDAIYCKQTPKKNYQLYVAIADVSHYIPINSLIDKEAAKRGNSIYFPNKVIPMLPEKLSNNICSLLPNKDRLCIIIEINIHKNGKINNTYFYKGIFRSYAQLTYNQVNKWINAKNIDNKHKKNWTIIKKLYQLKQILLKNRKLRGALKLNNTDISLKLNTEKKIKKIISVKKNDAHDIIEECMLMVNTEIAKLLIKYKIPSIYRIHENPDKKKIKKLFLFLNRIGFETKNNKLIESKDIQKIINEIHKKPKYYFLESTIIKSMKRAKYSEKNIGHFGLAYKEYTHFTSPIRRYSDLLIHRAISHIIEYKSSKNFYYSQTDIKKLSKHCSFTEKRSDKVTKNLILWLKCNFLQKKIGKQIQGTIISITHFNIIVDLKKWHLKGIIYIKTLKDDHYIFNNIKYNLIGKKNKNIYNLGDTINVSITNININKKKVILQLINKL</sequence>
<proteinExistence type="predicted"/>
<keyword evidence="10" id="KW-1185">Reference proteome</keyword>
<keyword evidence="7" id="KW-0694">RNA-binding</keyword>
<organism evidence="9 10">
    <name type="scientific">Candidatus Legionella polyplacis</name>
    <dbReference type="NCBI Taxonomy" id="2005262"/>
    <lineage>
        <taxon>Bacteria</taxon>
        <taxon>Pseudomonadati</taxon>
        <taxon>Pseudomonadota</taxon>
        <taxon>Gammaproteobacteria</taxon>
        <taxon>Legionellales</taxon>
        <taxon>Legionellaceae</taxon>
        <taxon>Legionella</taxon>
    </lineage>
</organism>
<dbReference type="SMART" id="SM00955">
    <property type="entry name" value="RNB"/>
    <property type="match status" value="1"/>
</dbReference>
<dbReference type="InterPro" id="IPR050180">
    <property type="entry name" value="RNR_Ribonuclease"/>
</dbReference>
<dbReference type="Pfam" id="PF00773">
    <property type="entry name" value="RNB"/>
    <property type="match status" value="1"/>
</dbReference>
<comment type="catalytic activity">
    <reaction evidence="1">
        <text>Exonucleolytic cleavage in the 3'- to 5'-direction to yield nucleoside 5'-phosphates.</text>
        <dbReference type="EC" id="3.1.13.1"/>
    </reaction>
</comment>
<evidence type="ECO:0000256" key="3">
    <source>
        <dbReference type="ARBA" id="ARBA00022490"/>
    </source>
</evidence>
<dbReference type="Gene3D" id="2.40.50.140">
    <property type="entry name" value="Nucleic acid-binding proteins"/>
    <property type="match status" value="1"/>
</dbReference>
<name>A0ABZ2GWU2_9GAMM</name>
<dbReference type="Proteomes" id="UP001360424">
    <property type="component" value="Chromosome"/>
</dbReference>
<dbReference type="PROSITE" id="PS50126">
    <property type="entry name" value="S1"/>
    <property type="match status" value="1"/>
</dbReference>
<gene>
    <name evidence="9" type="primary">rnr</name>
    <name evidence="9" type="ORF">RQL38_01910</name>
</gene>
<evidence type="ECO:0000256" key="7">
    <source>
        <dbReference type="ARBA" id="ARBA00022884"/>
    </source>
</evidence>
<protein>
    <recommendedName>
        <fullName evidence="2">exoribonuclease II</fullName>
        <ecNumber evidence="2">3.1.13.1</ecNumber>
    </recommendedName>
</protein>
<keyword evidence="4" id="KW-0540">Nuclease</keyword>
<dbReference type="Pfam" id="PF00575">
    <property type="entry name" value="S1"/>
    <property type="match status" value="1"/>
</dbReference>
<dbReference type="InterPro" id="IPR022966">
    <property type="entry name" value="RNase_II/R_CS"/>
</dbReference>
<dbReference type="InterPro" id="IPR012340">
    <property type="entry name" value="NA-bd_OB-fold"/>
</dbReference>
<dbReference type="InterPro" id="IPR001900">
    <property type="entry name" value="RNase_II/R"/>
</dbReference>
<dbReference type="PROSITE" id="PS01175">
    <property type="entry name" value="RIBONUCLEASE_II"/>
    <property type="match status" value="1"/>
</dbReference>
<evidence type="ECO:0000256" key="5">
    <source>
        <dbReference type="ARBA" id="ARBA00022801"/>
    </source>
</evidence>
<keyword evidence="6" id="KW-0269">Exonuclease</keyword>
<evidence type="ECO:0000313" key="10">
    <source>
        <dbReference type="Proteomes" id="UP001360424"/>
    </source>
</evidence>
<evidence type="ECO:0000313" key="9">
    <source>
        <dbReference type="EMBL" id="WWR11900.1"/>
    </source>
</evidence>
<dbReference type="NCBIfam" id="TIGR02063">
    <property type="entry name" value="RNase_R"/>
    <property type="match status" value="1"/>
</dbReference>
<dbReference type="EMBL" id="CP135136">
    <property type="protein sequence ID" value="WWR11900.1"/>
    <property type="molecule type" value="Genomic_DNA"/>
</dbReference>
<reference evidence="9" key="1">
    <citation type="submission" date="2023-09" db="EMBL/GenBank/DDBJ databases">
        <title>Genomes of two closely related lineages of the louse Polyplax serrata with different host specificities.</title>
        <authorList>
            <person name="Martinu J."/>
            <person name="Tarabai H."/>
            <person name="Stefka J."/>
            <person name="Hypsa V."/>
        </authorList>
    </citation>
    <scope>NUCLEOTIDE SEQUENCE [LARGE SCALE GENOMIC DNA]</scope>
    <source>
        <strain evidence="9">HR10_N</strain>
    </source>
</reference>
<dbReference type="RefSeq" id="WP_338521361.1">
    <property type="nucleotide sequence ID" value="NZ_CP135136.1"/>
</dbReference>
<accession>A0ABZ2GWU2</accession>
<dbReference type="InterPro" id="IPR003029">
    <property type="entry name" value="S1_domain"/>
</dbReference>
<evidence type="ECO:0000256" key="2">
    <source>
        <dbReference type="ARBA" id="ARBA00012163"/>
    </source>
</evidence>
<evidence type="ECO:0000256" key="4">
    <source>
        <dbReference type="ARBA" id="ARBA00022722"/>
    </source>
</evidence>
<dbReference type="EC" id="3.1.13.1" evidence="2"/>
<dbReference type="InterPro" id="IPR040476">
    <property type="entry name" value="CSD2"/>
</dbReference>
<feature type="domain" description="S1 motif" evidence="8">
    <location>
        <begin position="498"/>
        <end position="579"/>
    </location>
</feature>
<dbReference type="NCBIfam" id="TIGR00358">
    <property type="entry name" value="3_prime_RNase"/>
    <property type="match status" value="1"/>
</dbReference>
<evidence type="ECO:0000256" key="6">
    <source>
        <dbReference type="ARBA" id="ARBA00022839"/>
    </source>
</evidence>
<evidence type="ECO:0000259" key="8">
    <source>
        <dbReference type="PROSITE" id="PS50126"/>
    </source>
</evidence>
<dbReference type="PANTHER" id="PTHR23355">
    <property type="entry name" value="RIBONUCLEASE"/>
    <property type="match status" value="1"/>
</dbReference>
<dbReference type="Pfam" id="PF17876">
    <property type="entry name" value="CSD2"/>
    <property type="match status" value="1"/>
</dbReference>
<dbReference type="InterPro" id="IPR004476">
    <property type="entry name" value="RNase_II/RNase_R"/>
</dbReference>
<dbReference type="SUPFAM" id="SSF50249">
    <property type="entry name" value="Nucleic acid-binding proteins"/>
    <property type="match status" value="3"/>
</dbReference>
<dbReference type="PANTHER" id="PTHR23355:SF9">
    <property type="entry name" value="DIS3-LIKE EXONUCLEASE 2"/>
    <property type="match status" value="1"/>
</dbReference>
<evidence type="ECO:0000256" key="1">
    <source>
        <dbReference type="ARBA" id="ARBA00001849"/>
    </source>
</evidence>
<keyword evidence="5" id="KW-0378">Hydrolase</keyword>
<dbReference type="InterPro" id="IPR011805">
    <property type="entry name" value="RNase_R"/>
</dbReference>